<dbReference type="AlphaFoldDB" id="A0A022PDS2"/>
<comment type="caution">
    <text evidence="1">The sequence shown here is derived from an EMBL/GenBank/DDBJ whole genome shotgun (WGS) entry which is preliminary data.</text>
</comment>
<dbReference type="Proteomes" id="UP000023464">
    <property type="component" value="Unassembled WGS sequence"/>
</dbReference>
<name>A0A022PDS2_9GAMM</name>
<dbReference type="PATRIC" id="fig|1393736.3.peg.3894"/>
<gene>
    <name evidence="1" type="ORF">BA1DRAFT_03819</name>
</gene>
<proteinExistence type="predicted"/>
<organism evidence="1 2">
    <name type="scientific">Photorhabdus aegyptia</name>
    <dbReference type="NCBI Taxonomy" id="2805098"/>
    <lineage>
        <taxon>Bacteria</taxon>
        <taxon>Pseudomonadati</taxon>
        <taxon>Pseudomonadota</taxon>
        <taxon>Gammaproteobacteria</taxon>
        <taxon>Enterobacterales</taxon>
        <taxon>Morganellaceae</taxon>
        <taxon>Photorhabdus</taxon>
    </lineage>
</organism>
<sequence length="40" mass="4386">MITQVTNIEILEEIASDMDIETAVVEVDYEAIGGKTAPEF</sequence>
<keyword evidence="2" id="KW-1185">Reference proteome</keyword>
<evidence type="ECO:0000313" key="1">
    <source>
        <dbReference type="EMBL" id="EYU13694.1"/>
    </source>
</evidence>
<reference evidence="1 2" key="1">
    <citation type="submission" date="2014-03" db="EMBL/GenBank/DDBJ databases">
        <title>Draft Genome of Photorhabdus luminescens BA1, an Egyptian Isolate.</title>
        <authorList>
            <person name="Ghazal S."/>
            <person name="Hurst S.G.IV."/>
            <person name="Morris K."/>
            <person name="Thomas K."/>
            <person name="Tisa L.S."/>
        </authorList>
    </citation>
    <scope>NUCLEOTIDE SEQUENCE [LARGE SCALE GENOMIC DNA]</scope>
    <source>
        <strain evidence="1 2">BA1</strain>
    </source>
</reference>
<dbReference type="EMBL" id="JFGV01000073">
    <property type="protein sequence ID" value="EYU13694.1"/>
    <property type="molecule type" value="Genomic_DNA"/>
</dbReference>
<accession>A0A022PDS2</accession>
<evidence type="ECO:0000313" key="2">
    <source>
        <dbReference type="Proteomes" id="UP000023464"/>
    </source>
</evidence>
<dbReference type="RefSeq" id="WP_258152180.1">
    <property type="nucleotide sequence ID" value="NZ_CAWLTM010000042.1"/>
</dbReference>
<protein>
    <submittedName>
        <fullName evidence="1">Uncharacterized protein</fullName>
    </submittedName>
</protein>